<proteinExistence type="predicted"/>
<dbReference type="Pfam" id="PF00094">
    <property type="entry name" value="VWD"/>
    <property type="match status" value="1"/>
</dbReference>
<dbReference type="OrthoDB" id="6262482at2759"/>
<dbReference type="AlphaFoldDB" id="A0A7L3LA29"/>
<dbReference type="InterPro" id="IPR050780">
    <property type="entry name" value="Mucin_vWF_Thrombospondin_sf"/>
</dbReference>
<name>A0A7L3LA29_9CHAR</name>
<feature type="domain" description="VWFD" evidence="3">
    <location>
        <begin position="1"/>
        <end position="77"/>
    </location>
</feature>
<dbReference type="PANTHER" id="PTHR11339">
    <property type="entry name" value="EXTRACELLULAR MATRIX GLYCOPROTEIN RELATED"/>
    <property type="match status" value="1"/>
</dbReference>
<keyword evidence="1" id="KW-1015">Disulfide bond</keyword>
<dbReference type="EMBL" id="VZTY01011022">
    <property type="protein sequence ID" value="NXU50884.1"/>
    <property type="molecule type" value="Genomic_DNA"/>
</dbReference>
<evidence type="ECO:0000259" key="3">
    <source>
        <dbReference type="PROSITE" id="PS51233"/>
    </source>
</evidence>
<organism evidence="4 5">
    <name type="scientific">Turnix velox</name>
    <name type="common">Little buttonquail</name>
    <dbReference type="NCBI Taxonomy" id="2529409"/>
    <lineage>
        <taxon>Eukaryota</taxon>
        <taxon>Metazoa</taxon>
        <taxon>Chordata</taxon>
        <taxon>Craniata</taxon>
        <taxon>Vertebrata</taxon>
        <taxon>Euteleostomi</taxon>
        <taxon>Archelosauria</taxon>
        <taxon>Archosauria</taxon>
        <taxon>Dinosauria</taxon>
        <taxon>Saurischia</taxon>
        <taxon>Theropoda</taxon>
        <taxon>Coelurosauria</taxon>
        <taxon>Aves</taxon>
        <taxon>Neognathae</taxon>
        <taxon>Neoaves</taxon>
        <taxon>Charadriiformes</taxon>
        <taxon>Turnicidae</taxon>
        <taxon>Turnix</taxon>
    </lineage>
</organism>
<reference evidence="4 5" key="1">
    <citation type="submission" date="2019-09" db="EMBL/GenBank/DDBJ databases">
        <title>Bird 10,000 Genomes (B10K) Project - Family phase.</title>
        <authorList>
            <person name="Zhang G."/>
        </authorList>
    </citation>
    <scope>NUCLEOTIDE SEQUENCE [LARGE SCALE GENOMIC DNA]</scope>
    <source>
        <strain evidence="4">B10K-DU-029-46</strain>
    </source>
</reference>
<feature type="non-terminal residue" evidence="4">
    <location>
        <position position="77"/>
    </location>
</feature>
<protein>
    <submittedName>
        <fullName evidence="4">SSPO protein</fullName>
    </submittedName>
</protein>
<evidence type="ECO:0000256" key="2">
    <source>
        <dbReference type="ARBA" id="ARBA00023180"/>
    </source>
</evidence>
<accession>A0A7L3LA29</accession>
<gene>
    <name evidence="4" type="primary">Sspo</name>
    <name evidence="4" type="ORF">TURVEL_R05286</name>
</gene>
<evidence type="ECO:0000256" key="1">
    <source>
        <dbReference type="ARBA" id="ARBA00023157"/>
    </source>
</evidence>
<dbReference type="InterPro" id="IPR001846">
    <property type="entry name" value="VWF_type-D"/>
</dbReference>
<comment type="caution">
    <text evidence="4">The sequence shown here is derived from an EMBL/GenBank/DDBJ whole genome shotgun (WGS) entry which is preliminary data.</text>
</comment>
<feature type="non-terminal residue" evidence="4">
    <location>
        <position position="1"/>
    </location>
</feature>
<evidence type="ECO:0000313" key="4">
    <source>
        <dbReference type="EMBL" id="NXU50884.1"/>
    </source>
</evidence>
<sequence>GVSVTWPGDWVGVSSGLGPRVTWDGHQTLTISLPQHLRGDTGGLCGPYNGDPSDDLSRPGGDVTLSAAAFGNSWKVP</sequence>
<keyword evidence="5" id="KW-1185">Reference proteome</keyword>
<dbReference type="PROSITE" id="PS51233">
    <property type="entry name" value="VWFD"/>
    <property type="match status" value="1"/>
</dbReference>
<keyword evidence="2" id="KW-0325">Glycoprotein</keyword>
<evidence type="ECO:0000313" key="5">
    <source>
        <dbReference type="Proteomes" id="UP000582182"/>
    </source>
</evidence>
<dbReference type="Proteomes" id="UP000582182">
    <property type="component" value="Unassembled WGS sequence"/>
</dbReference>